<gene>
    <name evidence="4" type="ORF">ACFPN1_15380</name>
</gene>
<name>A0ABW0SQN7_9GAMM</name>
<reference evidence="5" key="1">
    <citation type="journal article" date="2019" name="Int. J. Syst. Evol. Microbiol.">
        <title>The Global Catalogue of Microorganisms (GCM) 10K type strain sequencing project: providing services to taxonomists for standard genome sequencing and annotation.</title>
        <authorList>
            <consortium name="The Broad Institute Genomics Platform"/>
            <consortium name="The Broad Institute Genome Sequencing Center for Infectious Disease"/>
            <person name="Wu L."/>
            <person name="Ma J."/>
        </authorList>
    </citation>
    <scope>NUCLEOTIDE SEQUENCE [LARGE SCALE GENOMIC DNA]</scope>
    <source>
        <strain evidence="5">KACC 11407</strain>
    </source>
</reference>
<evidence type="ECO:0000256" key="2">
    <source>
        <dbReference type="ARBA" id="ARBA00022801"/>
    </source>
</evidence>
<keyword evidence="1" id="KW-0732">Signal</keyword>
<dbReference type="Gene3D" id="3.40.50.1820">
    <property type="entry name" value="alpha/beta hydrolase"/>
    <property type="match status" value="1"/>
</dbReference>
<dbReference type="PANTHER" id="PTHR43037">
    <property type="entry name" value="UNNAMED PRODUCT-RELATED"/>
    <property type="match status" value="1"/>
</dbReference>
<dbReference type="Proteomes" id="UP001596036">
    <property type="component" value="Unassembled WGS sequence"/>
</dbReference>
<protein>
    <submittedName>
        <fullName evidence="4">Alpha/beta fold hydrolase</fullName>
    </submittedName>
</protein>
<evidence type="ECO:0000259" key="3">
    <source>
        <dbReference type="Pfam" id="PF02230"/>
    </source>
</evidence>
<evidence type="ECO:0000313" key="4">
    <source>
        <dbReference type="EMBL" id="MFC5571442.1"/>
    </source>
</evidence>
<proteinExistence type="predicted"/>
<keyword evidence="5" id="KW-1185">Reference proteome</keyword>
<dbReference type="GO" id="GO:0016787">
    <property type="term" value="F:hydrolase activity"/>
    <property type="evidence" value="ECO:0007669"/>
    <property type="project" value="UniProtKB-KW"/>
</dbReference>
<dbReference type="InterPro" id="IPR003140">
    <property type="entry name" value="PLipase/COase/thioEstase"/>
</dbReference>
<accession>A0ABW0SQN7</accession>
<evidence type="ECO:0000313" key="5">
    <source>
        <dbReference type="Proteomes" id="UP001596036"/>
    </source>
</evidence>
<dbReference type="PANTHER" id="PTHR43037:SF5">
    <property type="entry name" value="FERULOYL ESTERASE"/>
    <property type="match status" value="1"/>
</dbReference>
<dbReference type="InterPro" id="IPR050955">
    <property type="entry name" value="Plant_Biomass_Hydrol_Est"/>
</dbReference>
<keyword evidence="2 4" id="KW-0378">Hydrolase</keyword>
<evidence type="ECO:0000256" key="1">
    <source>
        <dbReference type="ARBA" id="ARBA00022729"/>
    </source>
</evidence>
<comment type="caution">
    <text evidence="4">The sequence shown here is derived from an EMBL/GenBank/DDBJ whole genome shotgun (WGS) entry which is preliminary data.</text>
</comment>
<dbReference type="RefSeq" id="WP_386756071.1">
    <property type="nucleotide sequence ID" value="NZ_JBHSNM010000008.1"/>
</dbReference>
<dbReference type="InterPro" id="IPR029058">
    <property type="entry name" value="AB_hydrolase_fold"/>
</dbReference>
<dbReference type="EMBL" id="JBHSNM010000008">
    <property type="protein sequence ID" value="MFC5571442.1"/>
    <property type="molecule type" value="Genomic_DNA"/>
</dbReference>
<sequence>MRHESYDANARATDAWPAGFASAADALFVPGSFEDCRGTRLPYRLMTPSTATVGERSPLVVLLHGSGAIGDDNTAQIGPVARAWAEPAVRARFGGYVLAPQVATRSADYHAGCDGLPASAPGDSLAAVLALIDDVVARYPIDPDRIYLVGFSMGASAALDALVERPRGFAAVVAFAPVPPDRHFAARVAAVPMLLVHGSADAENPYAADRAWARAVAQAGGRPRFVVIDGMAHEFPRQMLRRADWREWLFAQRAAHTMGAVAPAQTSAGACPAK</sequence>
<dbReference type="SUPFAM" id="SSF53474">
    <property type="entry name" value="alpha/beta-Hydrolases"/>
    <property type="match status" value="1"/>
</dbReference>
<feature type="domain" description="Phospholipase/carboxylesterase/thioesterase" evidence="3">
    <location>
        <begin position="128"/>
        <end position="242"/>
    </location>
</feature>
<dbReference type="Pfam" id="PF02230">
    <property type="entry name" value="Abhydrolase_2"/>
    <property type="match status" value="1"/>
</dbReference>
<organism evidence="4 5">
    <name type="scientific">Lysobacter yangpyeongensis</name>
    <dbReference type="NCBI Taxonomy" id="346182"/>
    <lineage>
        <taxon>Bacteria</taxon>
        <taxon>Pseudomonadati</taxon>
        <taxon>Pseudomonadota</taxon>
        <taxon>Gammaproteobacteria</taxon>
        <taxon>Lysobacterales</taxon>
        <taxon>Lysobacteraceae</taxon>
        <taxon>Lysobacter</taxon>
    </lineage>
</organism>